<organism evidence="1 2">
    <name type="scientific">Photobacterium rosenbergii</name>
    <dbReference type="NCBI Taxonomy" id="294936"/>
    <lineage>
        <taxon>Bacteria</taxon>
        <taxon>Pseudomonadati</taxon>
        <taxon>Pseudomonadota</taxon>
        <taxon>Gammaproteobacteria</taxon>
        <taxon>Vibrionales</taxon>
        <taxon>Vibrionaceae</taxon>
        <taxon>Photobacterium</taxon>
    </lineage>
</organism>
<dbReference type="Gene3D" id="3.10.450.50">
    <property type="match status" value="1"/>
</dbReference>
<dbReference type="Pfam" id="PF02810">
    <property type="entry name" value="SEC-C"/>
    <property type="match status" value="1"/>
</dbReference>
<sequence>MSKFFYKGRIEKKPKHESYGFNTKQAKKLGTEVNPLQLIVNSDEKKAEVEAQLQQHQVVATITVNPEAEENLVELETLINKPKTTVFEKTPNRNDPCSCGSGKKYKKCCGK</sequence>
<accession>A0ABU3ZEB2</accession>
<dbReference type="InterPro" id="IPR004027">
    <property type="entry name" value="SEC_C_motif"/>
</dbReference>
<dbReference type="NCBIfam" id="TIGR04102">
    <property type="entry name" value="SWIM_PBPRA1643"/>
    <property type="match status" value="1"/>
</dbReference>
<proteinExistence type="predicted"/>
<gene>
    <name evidence="1" type="ORF">R2X38_05405</name>
</gene>
<dbReference type="RefSeq" id="WP_317521151.1">
    <property type="nucleotide sequence ID" value="NZ_JAWJZI010000002.1"/>
</dbReference>
<keyword evidence="2" id="KW-1185">Reference proteome</keyword>
<name>A0ABU3ZEB2_9GAMM</name>
<protein>
    <submittedName>
        <fullName evidence="1">SEC-C metal-binding domain-containing protein</fullName>
    </submittedName>
</protein>
<dbReference type="EMBL" id="JAWJZI010000002">
    <property type="protein sequence ID" value="MDV5168438.1"/>
    <property type="molecule type" value="Genomic_DNA"/>
</dbReference>
<dbReference type="Proteomes" id="UP001186452">
    <property type="component" value="Unassembled WGS sequence"/>
</dbReference>
<evidence type="ECO:0000313" key="1">
    <source>
        <dbReference type="EMBL" id="MDV5168438.1"/>
    </source>
</evidence>
<dbReference type="SUPFAM" id="SSF103642">
    <property type="entry name" value="Sec-C motif"/>
    <property type="match status" value="1"/>
</dbReference>
<comment type="caution">
    <text evidence="1">The sequence shown here is derived from an EMBL/GenBank/DDBJ whole genome shotgun (WGS) entry which is preliminary data.</text>
</comment>
<evidence type="ECO:0000313" key="2">
    <source>
        <dbReference type="Proteomes" id="UP001186452"/>
    </source>
</evidence>
<reference evidence="1 2" key="1">
    <citation type="submission" date="2023-10" db="EMBL/GenBank/DDBJ databases">
        <title>Marine bacteria isolated from horseshoe crab.</title>
        <authorList>
            <person name="Cheng T.H."/>
        </authorList>
    </citation>
    <scope>NUCLEOTIDE SEQUENCE [LARGE SCALE GENOMIC DNA]</scope>
    <source>
        <strain evidence="1 2">HSC6</strain>
    </source>
</reference>
<dbReference type="InterPro" id="IPR026368">
    <property type="entry name" value="SWIM_PBPRA1643"/>
</dbReference>